<accession>A0A7G1I638</accession>
<dbReference type="Proteomes" id="UP000516380">
    <property type="component" value="Chromosome"/>
</dbReference>
<keyword evidence="3" id="KW-1185">Reference proteome</keyword>
<feature type="compositionally biased region" description="Polar residues" evidence="1">
    <location>
        <begin position="41"/>
        <end position="53"/>
    </location>
</feature>
<organism evidence="2 3">
    <name type="scientific">Mycobacterium kansasii</name>
    <dbReference type="NCBI Taxonomy" id="1768"/>
    <lineage>
        <taxon>Bacteria</taxon>
        <taxon>Bacillati</taxon>
        <taxon>Actinomycetota</taxon>
        <taxon>Actinomycetes</taxon>
        <taxon>Mycobacteriales</taxon>
        <taxon>Mycobacteriaceae</taxon>
        <taxon>Mycobacterium</taxon>
    </lineage>
</organism>
<gene>
    <name evidence="2" type="ORF">NIIDMKKI_16460</name>
</gene>
<evidence type="ECO:0000313" key="2">
    <source>
        <dbReference type="EMBL" id="BCI86440.1"/>
    </source>
</evidence>
<name>A0A7G1I638_MYCKA</name>
<reference evidence="2 3" key="1">
    <citation type="submission" date="2020-07" db="EMBL/GenBank/DDBJ databases">
        <title>Mycobacterium kansasii (former subtype) with zoonotic potential isolated from diseased indoor pet cat, Japan.</title>
        <authorList>
            <person name="Fukano H."/>
            <person name="Terazono T."/>
            <person name="Hoshino Y."/>
        </authorList>
    </citation>
    <scope>NUCLEOTIDE SEQUENCE [LARGE SCALE GENOMIC DNA]</scope>
    <source>
        <strain evidence="2 3">Kuro-I</strain>
    </source>
</reference>
<proteinExistence type="predicted"/>
<evidence type="ECO:0000313" key="3">
    <source>
        <dbReference type="Proteomes" id="UP000516380"/>
    </source>
</evidence>
<protein>
    <submittedName>
        <fullName evidence="2">Uncharacterized protein</fullName>
    </submittedName>
</protein>
<dbReference type="EMBL" id="AP023343">
    <property type="protein sequence ID" value="BCI86440.1"/>
    <property type="molecule type" value="Genomic_DNA"/>
</dbReference>
<evidence type="ECO:0000256" key="1">
    <source>
        <dbReference type="SAM" id="MobiDB-lite"/>
    </source>
</evidence>
<feature type="region of interest" description="Disordered" evidence="1">
    <location>
        <begin position="39"/>
        <end position="60"/>
    </location>
</feature>
<sequence>MTRQVSGQTMMGRLPDGDILTMLALSAVSRTARLAADGNETPCQGQLSGTKASASFDGAPTTATRQGAACSEAIAVKYERRGGKNRHPAPEAAKPGIFSHLLSDLLRERSFEARDAVPSFLMSAAESTLVSAPRAANLPAETSPFVAH</sequence>
<dbReference type="AlphaFoldDB" id="A0A7G1I638"/>